<evidence type="ECO:0000259" key="1">
    <source>
        <dbReference type="Pfam" id="PF10074"/>
    </source>
</evidence>
<organism evidence="2 3">
    <name type="scientific">Xanthobacter dioxanivorans</name>
    <dbReference type="NCBI Taxonomy" id="2528964"/>
    <lineage>
        <taxon>Bacteria</taxon>
        <taxon>Pseudomonadati</taxon>
        <taxon>Pseudomonadota</taxon>
        <taxon>Alphaproteobacteria</taxon>
        <taxon>Hyphomicrobiales</taxon>
        <taxon>Xanthobacteraceae</taxon>
        <taxon>Xanthobacter</taxon>
    </lineage>
</organism>
<gene>
    <name evidence="2" type="ORF">EZH22_22515</name>
</gene>
<keyword evidence="3" id="KW-1185">Reference proteome</keyword>
<dbReference type="InterPro" id="IPR018754">
    <property type="entry name" value="RovC-like_DNA-bd"/>
</dbReference>
<dbReference type="EMBL" id="CP063362">
    <property type="protein sequence ID" value="QRG09800.1"/>
    <property type="molecule type" value="Genomic_DNA"/>
</dbReference>
<name>A0A974PVD6_9HYPH</name>
<evidence type="ECO:0000313" key="2">
    <source>
        <dbReference type="EMBL" id="QRG09800.1"/>
    </source>
</evidence>
<feature type="domain" description="T6SS Transcription factor RovC-like DNA binding" evidence="1">
    <location>
        <begin position="74"/>
        <end position="177"/>
    </location>
</feature>
<protein>
    <submittedName>
        <fullName evidence="2">DUF2285 domain-containing protein</fullName>
    </submittedName>
</protein>
<dbReference type="Pfam" id="PF10074">
    <property type="entry name" value="RovC_DNA-bd"/>
    <property type="match status" value="1"/>
</dbReference>
<accession>A0A974PVD6</accession>
<dbReference type="AlphaFoldDB" id="A0A974PVD6"/>
<reference evidence="2 3" key="1">
    <citation type="submission" date="2020-10" db="EMBL/GenBank/DDBJ databases">
        <title>Degradation of 1,4-Dioxane by Xanthobacter sp. YN2, via a Novel Group-2 Soluble Di-Iron Monooxygenase.</title>
        <authorList>
            <person name="Ma F."/>
            <person name="Wang Y."/>
            <person name="Yang J."/>
            <person name="Guo H."/>
            <person name="Su D."/>
            <person name="Yu L."/>
        </authorList>
    </citation>
    <scope>NUCLEOTIDE SEQUENCE [LARGE SCALE GENOMIC DNA]</scope>
    <source>
        <strain evidence="2 3">YN2</strain>
    </source>
</reference>
<sequence length="182" mass="19915">MEEPVHWTTEADLGKVLLIASPSLGSAGAPLPALDPNVTRRSAHELHAIHGDGADAVHVVLLGGIGPDQPLAAVVPLDTDAPDRIEAISRIWGGLHAPPPPADLRVTPQRRQRLRHMLRAFDGHACRATYREIAEVMFGVSRVASDSWKTSALRDSTIRLVRDGLAMVDGGYRDLLRRRRRR</sequence>
<dbReference type="KEGG" id="xdi:EZH22_22515"/>
<dbReference type="Proteomes" id="UP000596427">
    <property type="component" value="Chromosome"/>
</dbReference>
<proteinExistence type="predicted"/>
<evidence type="ECO:0000313" key="3">
    <source>
        <dbReference type="Proteomes" id="UP000596427"/>
    </source>
</evidence>